<evidence type="ECO:0000256" key="1">
    <source>
        <dbReference type="SAM" id="MobiDB-lite"/>
    </source>
</evidence>
<organism evidence="2">
    <name type="scientific">Siphoviridae sp. ctTDf8</name>
    <dbReference type="NCBI Taxonomy" id="2825517"/>
    <lineage>
        <taxon>Viruses</taxon>
        <taxon>Duplodnaviria</taxon>
        <taxon>Heunggongvirae</taxon>
        <taxon>Uroviricota</taxon>
        <taxon>Caudoviricetes</taxon>
    </lineage>
</organism>
<dbReference type="EMBL" id="BK016093">
    <property type="protein sequence ID" value="DAF94525.1"/>
    <property type="molecule type" value="Genomic_DNA"/>
</dbReference>
<protein>
    <submittedName>
        <fullName evidence="2">Uncharacterized protein</fullName>
    </submittedName>
</protein>
<feature type="region of interest" description="Disordered" evidence="1">
    <location>
        <begin position="16"/>
        <end position="37"/>
    </location>
</feature>
<reference evidence="2" key="1">
    <citation type="journal article" date="2021" name="Proc. Natl. Acad. Sci. U.S.A.">
        <title>A Catalog of Tens of Thousands of Viruses from Human Metagenomes Reveals Hidden Associations with Chronic Diseases.</title>
        <authorList>
            <person name="Tisza M.J."/>
            <person name="Buck C.B."/>
        </authorList>
    </citation>
    <scope>NUCLEOTIDE SEQUENCE</scope>
    <source>
        <strain evidence="2">CtTDf8</strain>
    </source>
</reference>
<accession>A0A8S5UJ59</accession>
<evidence type="ECO:0000313" key="2">
    <source>
        <dbReference type="EMBL" id="DAF94525.1"/>
    </source>
</evidence>
<proteinExistence type="predicted"/>
<sequence length="59" mass="6805">MYQQTIVCTDCCTNKPSTEHQQSTNTIQHRASRMPKTERRTAFRVLFSCLNATRDGRKG</sequence>
<feature type="compositionally biased region" description="Polar residues" evidence="1">
    <location>
        <begin position="16"/>
        <end position="29"/>
    </location>
</feature>
<name>A0A8S5UJ59_9CAUD</name>